<dbReference type="GO" id="GO:0004175">
    <property type="term" value="F:endopeptidase activity"/>
    <property type="evidence" value="ECO:0007669"/>
    <property type="project" value="UniProtKB-ARBA"/>
</dbReference>
<keyword evidence="1" id="KW-0812">Transmembrane</keyword>
<evidence type="ECO:0000313" key="4">
    <source>
        <dbReference type="Proteomes" id="UP000215086"/>
    </source>
</evidence>
<dbReference type="EMBL" id="CP018477">
    <property type="protein sequence ID" value="ASV75065.1"/>
    <property type="molecule type" value="Genomic_DNA"/>
</dbReference>
<feature type="transmembrane region" description="Helical" evidence="1">
    <location>
        <begin position="220"/>
        <end position="241"/>
    </location>
</feature>
<dbReference type="AlphaFoldDB" id="A0A286RGH1"/>
<evidence type="ECO:0000259" key="2">
    <source>
        <dbReference type="Pfam" id="PF02517"/>
    </source>
</evidence>
<keyword evidence="4" id="KW-1185">Reference proteome</keyword>
<feature type="transmembrane region" description="Helical" evidence="1">
    <location>
        <begin position="6"/>
        <end position="27"/>
    </location>
</feature>
<evidence type="ECO:0000313" key="3">
    <source>
        <dbReference type="EMBL" id="ASV75065.1"/>
    </source>
</evidence>
<keyword evidence="1" id="KW-0472">Membrane</keyword>
<reference evidence="3 4" key="1">
    <citation type="journal article" name="Front. Microbiol.">
        <title>Sugar Metabolism of the First Thermophilic Planctomycete Thermogutta terrifontis: Comparative Genomic and Transcriptomic Approaches.</title>
        <authorList>
            <person name="Elcheninov A.G."/>
            <person name="Menzel P."/>
            <person name="Gudbergsdottir S.R."/>
            <person name="Slesarev A.I."/>
            <person name="Kadnikov V.V."/>
            <person name="Krogh A."/>
            <person name="Bonch-Osmolovskaya E.A."/>
            <person name="Peng X."/>
            <person name="Kublanov I.V."/>
        </authorList>
    </citation>
    <scope>NUCLEOTIDE SEQUENCE [LARGE SCALE GENOMIC DNA]</scope>
    <source>
        <strain evidence="3 4">R1</strain>
    </source>
</reference>
<dbReference type="InterPro" id="IPR003675">
    <property type="entry name" value="Rce1/LyrA-like_dom"/>
</dbReference>
<feature type="transmembrane region" description="Helical" evidence="1">
    <location>
        <begin position="47"/>
        <end position="68"/>
    </location>
</feature>
<feature type="transmembrane region" description="Helical" evidence="1">
    <location>
        <begin position="262"/>
        <end position="283"/>
    </location>
</feature>
<feature type="transmembrane region" description="Helical" evidence="1">
    <location>
        <begin position="319"/>
        <end position="337"/>
    </location>
</feature>
<sequence>MAVPPETVIFFALSFFSLVCWVTLLTFPNLRKRMWPRYSFRPPPWRLVDVCGVWLALILLILLLNSVVQGTSTRRSNDDRRSVTTVARIHGDEKSTSAQRAHWAILLLSERPSVSTLLLVVISAGVLGPWVEEIVFRLFFQGWLHAQELRWRRLRNRLGRLGRNRMTGPGDEFAFLTCRPTLRRRGIPVGAMSVVMSASVFALLHARSTENVPDPETIRLILWARTLAYALFLAFFSVFISRRASSLWRQLGLSRTRIFPDVALGLGWFAAAALPIYGLQFFLSSIVPESIVVDPLTILIVGTILGVLYARTGRLLPSIAFHMSLNLTSLLLAWLLLHSQ</sequence>
<organism evidence="3 4">
    <name type="scientific">Thermogutta terrifontis</name>
    <dbReference type="NCBI Taxonomy" id="1331910"/>
    <lineage>
        <taxon>Bacteria</taxon>
        <taxon>Pseudomonadati</taxon>
        <taxon>Planctomycetota</taxon>
        <taxon>Planctomycetia</taxon>
        <taxon>Pirellulales</taxon>
        <taxon>Thermoguttaceae</taxon>
        <taxon>Thermogutta</taxon>
    </lineage>
</organism>
<dbReference type="Proteomes" id="UP000215086">
    <property type="component" value="Chromosome"/>
</dbReference>
<feature type="transmembrane region" description="Helical" evidence="1">
    <location>
        <begin position="189"/>
        <end position="208"/>
    </location>
</feature>
<dbReference type="RefSeq" id="WP_157731999.1">
    <property type="nucleotide sequence ID" value="NZ_CP018477.1"/>
</dbReference>
<protein>
    <recommendedName>
        <fullName evidence="2">CAAX prenyl protease 2/Lysostaphin resistance protein A-like domain-containing protein</fullName>
    </recommendedName>
</protein>
<dbReference type="KEGG" id="ttf:THTE_2463"/>
<accession>A0A286RGH1</accession>
<dbReference type="Pfam" id="PF02517">
    <property type="entry name" value="Rce1-like"/>
    <property type="match status" value="2"/>
</dbReference>
<gene>
    <name evidence="3" type="ORF">THTE_2463</name>
</gene>
<feature type="transmembrane region" description="Helical" evidence="1">
    <location>
        <begin position="295"/>
        <end position="312"/>
    </location>
</feature>
<proteinExistence type="predicted"/>
<keyword evidence="1" id="KW-1133">Transmembrane helix</keyword>
<dbReference type="OrthoDB" id="9782250at2"/>
<dbReference type="GO" id="GO:0080120">
    <property type="term" value="P:CAAX-box protein maturation"/>
    <property type="evidence" value="ECO:0007669"/>
    <property type="project" value="UniProtKB-ARBA"/>
</dbReference>
<feature type="domain" description="CAAX prenyl protease 2/Lysostaphin resistance protein A-like" evidence="2">
    <location>
        <begin position="269"/>
        <end position="327"/>
    </location>
</feature>
<evidence type="ECO:0000256" key="1">
    <source>
        <dbReference type="SAM" id="Phobius"/>
    </source>
</evidence>
<name>A0A286RGH1_9BACT</name>
<feature type="domain" description="CAAX prenyl protease 2/Lysostaphin resistance protein A-like" evidence="2">
    <location>
        <begin position="116"/>
        <end position="248"/>
    </location>
</feature>